<keyword evidence="3" id="KW-0238">DNA-binding</keyword>
<gene>
    <name evidence="8" type="ORF">N7494_002899</name>
</gene>
<protein>
    <recommendedName>
        <fullName evidence="7">Zn(2)-C6 fungal-type domain-containing protein</fullName>
    </recommendedName>
</protein>
<accession>A0AAD6D5P1</accession>
<evidence type="ECO:0000313" key="9">
    <source>
        <dbReference type="Proteomes" id="UP001220324"/>
    </source>
</evidence>
<dbReference type="SUPFAM" id="SSF57701">
    <property type="entry name" value="Zn2/Cys6 DNA-binding domain"/>
    <property type="match status" value="1"/>
</dbReference>
<proteinExistence type="predicted"/>
<evidence type="ECO:0000256" key="2">
    <source>
        <dbReference type="ARBA" id="ARBA00023015"/>
    </source>
</evidence>
<dbReference type="InterPro" id="IPR001138">
    <property type="entry name" value="Zn2Cys6_DnaBD"/>
</dbReference>
<evidence type="ECO:0000256" key="3">
    <source>
        <dbReference type="ARBA" id="ARBA00023125"/>
    </source>
</evidence>
<evidence type="ECO:0000256" key="1">
    <source>
        <dbReference type="ARBA" id="ARBA00022723"/>
    </source>
</evidence>
<keyword evidence="1" id="KW-0479">Metal-binding</keyword>
<dbReference type="PANTHER" id="PTHR31069:SF31">
    <property type="entry name" value="MONODICTYPHENONE CLUSTER TRANSCRIPTION FACTOR-RELATED"/>
    <property type="match status" value="1"/>
</dbReference>
<dbReference type="GO" id="GO:0008270">
    <property type="term" value="F:zinc ion binding"/>
    <property type="evidence" value="ECO:0007669"/>
    <property type="project" value="InterPro"/>
</dbReference>
<feature type="domain" description="Zn(2)-C6 fungal-type" evidence="7">
    <location>
        <begin position="17"/>
        <end position="47"/>
    </location>
</feature>
<evidence type="ECO:0000256" key="5">
    <source>
        <dbReference type="ARBA" id="ARBA00023242"/>
    </source>
</evidence>
<feature type="region of interest" description="Disordered" evidence="6">
    <location>
        <begin position="53"/>
        <end position="111"/>
    </location>
</feature>
<organism evidence="8 9">
    <name type="scientific">Penicillium frequentans</name>
    <dbReference type="NCBI Taxonomy" id="3151616"/>
    <lineage>
        <taxon>Eukaryota</taxon>
        <taxon>Fungi</taxon>
        <taxon>Dikarya</taxon>
        <taxon>Ascomycota</taxon>
        <taxon>Pezizomycotina</taxon>
        <taxon>Eurotiomycetes</taxon>
        <taxon>Eurotiomycetidae</taxon>
        <taxon>Eurotiales</taxon>
        <taxon>Aspergillaceae</taxon>
        <taxon>Penicillium</taxon>
    </lineage>
</organism>
<dbReference type="SMART" id="SM00066">
    <property type="entry name" value="GAL4"/>
    <property type="match status" value="1"/>
</dbReference>
<keyword evidence="5" id="KW-0539">Nucleus</keyword>
<dbReference type="InterPro" id="IPR013700">
    <property type="entry name" value="AflR"/>
</dbReference>
<evidence type="ECO:0000256" key="6">
    <source>
        <dbReference type="SAM" id="MobiDB-lite"/>
    </source>
</evidence>
<dbReference type="Pfam" id="PF08493">
    <property type="entry name" value="AflR"/>
    <property type="match status" value="1"/>
</dbReference>
<dbReference type="CDD" id="cd00067">
    <property type="entry name" value="GAL4"/>
    <property type="match status" value="1"/>
</dbReference>
<keyword evidence="4" id="KW-0804">Transcription</keyword>
<dbReference type="Pfam" id="PF00172">
    <property type="entry name" value="Zn_clus"/>
    <property type="match status" value="1"/>
</dbReference>
<dbReference type="GO" id="GO:0000981">
    <property type="term" value="F:DNA-binding transcription factor activity, RNA polymerase II-specific"/>
    <property type="evidence" value="ECO:0007669"/>
    <property type="project" value="InterPro"/>
</dbReference>
<name>A0AAD6D5P1_9EURO</name>
<evidence type="ECO:0000259" key="7">
    <source>
        <dbReference type="PROSITE" id="PS50048"/>
    </source>
</evidence>
<dbReference type="Gene3D" id="4.10.240.10">
    <property type="entry name" value="Zn(2)-C6 fungal-type DNA-binding domain"/>
    <property type="match status" value="1"/>
</dbReference>
<dbReference type="Proteomes" id="UP001220324">
    <property type="component" value="Unassembled WGS sequence"/>
</dbReference>
<dbReference type="PANTHER" id="PTHR31069">
    <property type="entry name" value="OLEATE-ACTIVATED TRANSCRIPTION FACTOR 1-RELATED"/>
    <property type="match status" value="1"/>
</dbReference>
<dbReference type="PROSITE" id="PS50048">
    <property type="entry name" value="ZN2_CY6_FUNGAL_2"/>
    <property type="match status" value="1"/>
</dbReference>
<comment type="caution">
    <text evidence="8">The sequence shown here is derived from an EMBL/GenBank/DDBJ whole genome shotgun (WGS) entry which is preliminary data.</text>
</comment>
<sequence length="495" mass="52641">MPTVHRSAQGCTKLRDSCQSCAASKIKCPNEKPSCSKCEARGIECQYFFARRPGRRREDGSGHQASCTSTDSSSNSTSSKFSTASSSSSSSPSNPKSIPDKDPHSALSPTGDKIEVVGLSPQHGYAANGAAPSTILPAITGFFDTSQSLTMEAALTADNVLGKYSSDFSSVLADSNMFYSLSDFDPDPNGMEFNMTDYFEHPSIDGDGVSHSSNDIGSLIIPETINFGLGVLESNVLLGASSAVSSEASVPTLLSTTGPNMTMMRMITTDISCGCVTQSLDLLKTLSSTPSSSTSSMSAAGPALSSGRTTMGAAQAVLIENKQHIETVNSLLSCSLCTEDSFRLVIVSMIVLKILERYAYTARAQVFGSRVGSVENDTGQRSTNSIISSSKDHMRALSHTYTMPRDDIASDHAPARLVLSELHRVQMLVNLLSPKLRGSKEGDARGMEHTIWGLQVANENDTPQSTPFSSNTLAQIESDMRNSLSSLAADIIQRL</sequence>
<dbReference type="InterPro" id="IPR050675">
    <property type="entry name" value="OAF3"/>
</dbReference>
<dbReference type="PRINTS" id="PR00755">
    <property type="entry name" value="AFLATOXINBRP"/>
</dbReference>
<dbReference type="GO" id="GO:0045122">
    <property type="term" value="P:aflatoxin biosynthetic process"/>
    <property type="evidence" value="ECO:0007669"/>
    <property type="project" value="InterPro"/>
</dbReference>
<dbReference type="EMBL" id="JAQIZZ010000002">
    <property type="protein sequence ID" value="KAJ5553521.1"/>
    <property type="molecule type" value="Genomic_DNA"/>
</dbReference>
<keyword evidence="9" id="KW-1185">Reference proteome</keyword>
<dbReference type="InterPro" id="IPR036864">
    <property type="entry name" value="Zn2-C6_fun-type_DNA-bd_sf"/>
</dbReference>
<feature type="compositionally biased region" description="Low complexity" evidence="6">
    <location>
        <begin position="66"/>
        <end position="93"/>
    </location>
</feature>
<evidence type="ECO:0000313" key="8">
    <source>
        <dbReference type="EMBL" id="KAJ5553521.1"/>
    </source>
</evidence>
<dbReference type="GO" id="GO:0003677">
    <property type="term" value="F:DNA binding"/>
    <property type="evidence" value="ECO:0007669"/>
    <property type="project" value="UniProtKB-KW"/>
</dbReference>
<dbReference type="AlphaFoldDB" id="A0AAD6D5P1"/>
<dbReference type="PROSITE" id="PS00463">
    <property type="entry name" value="ZN2_CY6_FUNGAL_1"/>
    <property type="match status" value="1"/>
</dbReference>
<dbReference type="GO" id="GO:0005634">
    <property type="term" value="C:nucleus"/>
    <property type="evidence" value="ECO:0007669"/>
    <property type="project" value="InterPro"/>
</dbReference>
<keyword evidence="2" id="KW-0805">Transcription regulation</keyword>
<reference evidence="8 9" key="1">
    <citation type="journal article" date="2023" name="IMA Fungus">
        <title>Comparative genomic study of the Penicillium genus elucidates a diverse pangenome and 15 lateral gene transfer events.</title>
        <authorList>
            <person name="Petersen C."/>
            <person name="Sorensen T."/>
            <person name="Nielsen M.R."/>
            <person name="Sondergaard T.E."/>
            <person name="Sorensen J.L."/>
            <person name="Fitzpatrick D.A."/>
            <person name="Frisvad J.C."/>
            <person name="Nielsen K.L."/>
        </authorList>
    </citation>
    <scope>NUCLEOTIDE SEQUENCE [LARGE SCALE GENOMIC DNA]</scope>
    <source>
        <strain evidence="8 9">IBT 35679</strain>
    </source>
</reference>
<evidence type="ECO:0000256" key="4">
    <source>
        <dbReference type="ARBA" id="ARBA00023163"/>
    </source>
</evidence>